<proteinExistence type="predicted"/>
<reference evidence="5 6" key="1">
    <citation type="submission" date="2024-10" db="EMBL/GenBank/DDBJ databases">
        <title>Updated reference genomes for cyclostephanoid diatoms.</title>
        <authorList>
            <person name="Roberts W.R."/>
            <person name="Alverson A.J."/>
        </authorList>
    </citation>
    <scope>NUCLEOTIDE SEQUENCE [LARGE SCALE GENOMIC DNA]</scope>
    <source>
        <strain evidence="5 6">AJA010-31</strain>
    </source>
</reference>
<dbReference type="InterPro" id="IPR011016">
    <property type="entry name" value="Znf_RING-CH"/>
</dbReference>
<keyword evidence="6" id="KW-1185">Reference proteome</keyword>
<feature type="domain" description="RING-CH-type" evidence="4">
    <location>
        <begin position="3"/>
        <end position="48"/>
    </location>
</feature>
<dbReference type="Gene3D" id="3.30.40.10">
    <property type="entry name" value="Zinc/RING finger domain, C3HC4 (zinc finger)"/>
    <property type="match status" value="1"/>
</dbReference>
<keyword evidence="2" id="KW-0863">Zinc-finger</keyword>
<dbReference type="EMBL" id="JALLPJ020000565">
    <property type="protein sequence ID" value="KAL3788436.1"/>
    <property type="molecule type" value="Genomic_DNA"/>
</dbReference>
<evidence type="ECO:0000259" key="4">
    <source>
        <dbReference type="SMART" id="SM00744"/>
    </source>
</evidence>
<feature type="non-terminal residue" evidence="5">
    <location>
        <position position="177"/>
    </location>
</feature>
<evidence type="ECO:0000256" key="1">
    <source>
        <dbReference type="ARBA" id="ARBA00022723"/>
    </source>
</evidence>
<protein>
    <recommendedName>
        <fullName evidence="4">RING-CH-type domain-containing protein</fullName>
    </recommendedName>
</protein>
<organism evidence="5 6">
    <name type="scientific">Cyclotella atomus</name>
    <dbReference type="NCBI Taxonomy" id="382360"/>
    <lineage>
        <taxon>Eukaryota</taxon>
        <taxon>Sar</taxon>
        <taxon>Stramenopiles</taxon>
        <taxon>Ochrophyta</taxon>
        <taxon>Bacillariophyta</taxon>
        <taxon>Coscinodiscophyceae</taxon>
        <taxon>Thalassiosirophycidae</taxon>
        <taxon>Stephanodiscales</taxon>
        <taxon>Stephanodiscaceae</taxon>
        <taxon>Cyclotella</taxon>
    </lineage>
</organism>
<dbReference type="GO" id="GO:0008270">
    <property type="term" value="F:zinc ion binding"/>
    <property type="evidence" value="ECO:0007669"/>
    <property type="project" value="UniProtKB-KW"/>
</dbReference>
<name>A0ABD3PME2_9STRA</name>
<evidence type="ECO:0000313" key="5">
    <source>
        <dbReference type="EMBL" id="KAL3788436.1"/>
    </source>
</evidence>
<evidence type="ECO:0000256" key="3">
    <source>
        <dbReference type="ARBA" id="ARBA00022833"/>
    </source>
</evidence>
<dbReference type="InterPro" id="IPR013083">
    <property type="entry name" value="Znf_RING/FYVE/PHD"/>
</dbReference>
<comment type="caution">
    <text evidence="5">The sequence shown here is derived from an EMBL/GenBank/DDBJ whole genome shotgun (WGS) entry which is preliminary data.</text>
</comment>
<accession>A0ABD3PME2</accession>
<keyword evidence="3" id="KW-0862">Zinc</keyword>
<dbReference type="SMART" id="SM00744">
    <property type="entry name" value="RINGv"/>
    <property type="match status" value="1"/>
</dbReference>
<evidence type="ECO:0000313" key="6">
    <source>
        <dbReference type="Proteomes" id="UP001530400"/>
    </source>
</evidence>
<dbReference type="Pfam" id="PF12906">
    <property type="entry name" value="RINGv"/>
    <property type="match status" value="1"/>
</dbReference>
<dbReference type="Proteomes" id="UP001530400">
    <property type="component" value="Unassembled WGS sequence"/>
</dbReference>
<dbReference type="AlphaFoldDB" id="A0ABD3PME2"/>
<keyword evidence="1" id="KW-0479">Metal-binding</keyword>
<evidence type="ECO:0000256" key="2">
    <source>
        <dbReference type="ARBA" id="ARBA00022771"/>
    </source>
</evidence>
<sequence length="177" mass="19946">MASCWICLDDEADQFCKPLVRDCSCRGDDAGFAHLSCLVEYARRKSSEVDSPLDFINPRRKYEKYPGCNWRHLIVQTNFLSAVLAEVEISKGKTEEIIETSLSIIEHLSMHPDSSICSSKFEALKTDILSLIGEIRLKQDDRTEDEAKKCLSFLDDLKKTRESLGNAAGVAQLDIKI</sequence>
<gene>
    <name evidence="5" type="ORF">ACHAWO_007391</name>
</gene>